<dbReference type="AlphaFoldDB" id="A0A0B7A8W6"/>
<feature type="non-terminal residue" evidence="1">
    <location>
        <position position="1"/>
    </location>
</feature>
<reference evidence="1" key="1">
    <citation type="submission" date="2014-12" db="EMBL/GenBank/DDBJ databases">
        <title>Insight into the proteome of Arion vulgaris.</title>
        <authorList>
            <person name="Aradska J."/>
            <person name="Bulat T."/>
            <person name="Smidak R."/>
            <person name="Sarate P."/>
            <person name="Gangsoo J."/>
            <person name="Sialana F."/>
            <person name="Bilban M."/>
            <person name="Lubec G."/>
        </authorList>
    </citation>
    <scope>NUCLEOTIDE SEQUENCE</scope>
    <source>
        <tissue evidence="1">Skin</tissue>
    </source>
</reference>
<proteinExistence type="predicted"/>
<protein>
    <submittedName>
        <fullName evidence="1">Uncharacterized protein</fullName>
    </submittedName>
</protein>
<evidence type="ECO:0000313" key="1">
    <source>
        <dbReference type="EMBL" id="CEK77419.1"/>
    </source>
</evidence>
<dbReference type="EMBL" id="HACG01030554">
    <property type="protein sequence ID" value="CEK77419.1"/>
    <property type="molecule type" value="Transcribed_RNA"/>
</dbReference>
<organism evidence="1">
    <name type="scientific">Arion vulgaris</name>
    <dbReference type="NCBI Taxonomy" id="1028688"/>
    <lineage>
        <taxon>Eukaryota</taxon>
        <taxon>Metazoa</taxon>
        <taxon>Spiralia</taxon>
        <taxon>Lophotrochozoa</taxon>
        <taxon>Mollusca</taxon>
        <taxon>Gastropoda</taxon>
        <taxon>Heterobranchia</taxon>
        <taxon>Euthyneura</taxon>
        <taxon>Panpulmonata</taxon>
        <taxon>Eupulmonata</taxon>
        <taxon>Stylommatophora</taxon>
        <taxon>Helicina</taxon>
        <taxon>Arionoidea</taxon>
        <taxon>Arionidae</taxon>
        <taxon>Arion</taxon>
    </lineage>
</organism>
<dbReference type="InterPro" id="IPR052957">
    <property type="entry name" value="Auxin_embryo_med"/>
</dbReference>
<gene>
    <name evidence="1" type="primary">ORF104528</name>
</gene>
<dbReference type="PANTHER" id="PTHR32387">
    <property type="entry name" value="WU:FJ29H11"/>
    <property type="match status" value="1"/>
</dbReference>
<accession>A0A0B7A8W6</accession>
<dbReference type="PANTHER" id="PTHR32387:SF0">
    <property type="entry name" value="PROTEIN NO VEIN"/>
    <property type="match status" value="1"/>
</dbReference>
<name>A0A0B7A8W6_9EUPU</name>
<sequence>PAELYIQDNNIKNLLAHTVKYLKVIPQKKSSFTQHLKIKSSVGEKTVKEALISWGSRTEGSLDTPKIFCTSMKHVLELYTYLGENLSRKDAQDLFHSHPTIFVPVVNCSQIREDQILIGKMLKREEVWWSDPTDLFTKYRDSLELYMSPLAKRKFLQCWYNPMEEMFKMAVRVETEPGTYDLAQLLKHIATVHSLCDTDVLRDSLFLFSKIGTDLMKITSTVGGVKSTEAQIAEINLPKVINLLTNAAVFPTKKDQWVSLTDHPMVSDSQELEEMFNTKPGVHLLRLEVMESGNPRNRGHKNVIDQDALKYCISLFDAIKPLSHCIKTEEITSHFKQCIKGQKFMHEVVGLVQRFLFFIFPDVHEKIKEKKAGSLKSLCSAR</sequence>